<evidence type="ECO:0000259" key="11">
    <source>
        <dbReference type="Pfam" id="PF02875"/>
    </source>
</evidence>
<dbReference type="Gene3D" id="3.90.190.20">
    <property type="entry name" value="Mur ligase, C-terminal domain"/>
    <property type="match status" value="1"/>
</dbReference>
<gene>
    <name evidence="9 13" type="primary">murD</name>
    <name evidence="13" type="ORF">JR347_08135</name>
</gene>
<evidence type="ECO:0000256" key="7">
    <source>
        <dbReference type="ARBA" id="ARBA00022840"/>
    </source>
</evidence>
<dbReference type="SUPFAM" id="SSF53623">
    <property type="entry name" value="MurD-like peptide ligases, catalytic domain"/>
    <property type="match status" value="1"/>
</dbReference>
<organism evidence="13 14">
    <name type="scientific">Fulvivirga lutea</name>
    <dbReference type="NCBI Taxonomy" id="2810512"/>
    <lineage>
        <taxon>Bacteria</taxon>
        <taxon>Pseudomonadati</taxon>
        <taxon>Bacteroidota</taxon>
        <taxon>Cytophagia</taxon>
        <taxon>Cytophagales</taxon>
        <taxon>Fulvivirgaceae</taxon>
        <taxon>Fulvivirga</taxon>
    </lineage>
</organism>
<keyword evidence="8 9" id="KW-0131">Cell cycle</keyword>
<dbReference type="InterPro" id="IPR036565">
    <property type="entry name" value="Mur-like_cat_sf"/>
</dbReference>
<dbReference type="GO" id="GO:0004326">
    <property type="term" value="F:tetrahydrofolylpolyglutamate synthase activity"/>
    <property type="evidence" value="ECO:0007669"/>
    <property type="project" value="InterPro"/>
</dbReference>
<dbReference type="Gene3D" id="3.40.1190.10">
    <property type="entry name" value="Mur-like, catalytic domain"/>
    <property type="match status" value="1"/>
</dbReference>
<dbReference type="Pfam" id="PF08245">
    <property type="entry name" value="Mur_ligase_M"/>
    <property type="match status" value="1"/>
</dbReference>
<keyword evidence="9 10" id="KW-0573">Peptidoglycan synthesis</keyword>
<dbReference type="GO" id="GO:0005524">
    <property type="term" value="F:ATP binding"/>
    <property type="evidence" value="ECO:0007669"/>
    <property type="project" value="UniProtKB-UniRule"/>
</dbReference>
<dbReference type="GO" id="GO:0009252">
    <property type="term" value="P:peptidoglycan biosynthetic process"/>
    <property type="evidence" value="ECO:0007669"/>
    <property type="project" value="UniProtKB-UniRule"/>
</dbReference>
<dbReference type="KEGG" id="fuv:JR347_08135"/>
<dbReference type="Pfam" id="PF02875">
    <property type="entry name" value="Mur_ligase_C"/>
    <property type="match status" value="1"/>
</dbReference>
<dbReference type="InterPro" id="IPR036615">
    <property type="entry name" value="Mur_ligase_C_dom_sf"/>
</dbReference>
<keyword evidence="3 9" id="KW-0963">Cytoplasm</keyword>
<feature type="domain" description="Mur ligase C-terminal" evidence="11">
    <location>
        <begin position="300"/>
        <end position="413"/>
    </location>
</feature>
<evidence type="ECO:0000313" key="14">
    <source>
        <dbReference type="Proteomes" id="UP000662783"/>
    </source>
</evidence>
<comment type="subcellular location">
    <subcellularLocation>
        <location evidence="1 9 10">Cytoplasm</location>
    </subcellularLocation>
</comment>
<dbReference type="InterPro" id="IPR005762">
    <property type="entry name" value="MurD"/>
</dbReference>
<keyword evidence="14" id="KW-1185">Reference proteome</keyword>
<evidence type="ECO:0000259" key="12">
    <source>
        <dbReference type="Pfam" id="PF08245"/>
    </source>
</evidence>
<keyword evidence="5 9" id="KW-0132">Cell division</keyword>
<keyword evidence="4 9" id="KW-0436">Ligase</keyword>
<evidence type="ECO:0000256" key="2">
    <source>
        <dbReference type="ARBA" id="ARBA00004752"/>
    </source>
</evidence>
<protein>
    <recommendedName>
        <fullName evidence="9 10">UDP-N-acetylmuramoylalanine--D-glutamate ligase</fullName>
        <ecNumber evidence="9 10">6.3.2.9</ecNumber>
    </recommendedName>
    <alternativeName>
        <fullName evidence="9">D-glutamic acid-adding enzyme</fullName>
    </alternativeName>
    <alternativeName>
        <fullName evidence="9">UDP-N-acetylmuramoyl-L-alanyl-D-glutamate synthetase</fullName>
    </alternativeName>
</protein>
<dbReference type="PROSITE" id="PS01011">
    <property type="entry name" value="FOLYLPOLYGLU_SYNT_1"/>
    <property type="match status" value="1"/>
</dbReference>
<evidence type="ECO:0000256" key="4">
    <source>
        <dbReference type="ARBA" id="ARBA00022598"/>
    </source>
</evidence>
<proteinExistence type="inferred from homology"/>
<dbReference type="GO" id="GO:0008764">
    <property type="term" value="F:UDP-N-acetylmuramoylalanine-D-glutamate ligase activity"/>
    <property type="evidence" value="ECO:0007669"/>
    <property type="project" value="UniProtKB-UniRule"/>
</dbReference>
<comment type="catalytic activity">
    <reaction evidence="9 10">
        <text>UDP-N-acetyl-alpha-D-muramoyl-L-alanine + D-glutamate + ATP = UDP-N-acetyl-alpha-D-muramoyl-L-alanyl-D-glutamate + ADP + phosphate + H(+)</text>
        <dbReference type="Rhea" id="RHEA:16429"/>
        <dbReference type="ChEBI" id="CHEBI:15378"/>
        <dbReference type="ChEBI" id="CHEBI:29986"/>
        <dbReference type="ChEBI" id="CHEBI:30616"/>
        <dbReference type="ChEBI" id="CHEBI:43474"/>
        <dbReference type="ChEBI" id="CHEBI:83898"/>
        <dbReference type="ChEBI" id="CHEBI:83900"/>
        <dbReference type="ChEBI" id="CHEBI:456216"/>
        <dbReference type="EC" id="6.3.2.9"/>
    </reaction>
</comment>
<evidence type="ECO:0000256" key="9">
    <source>
        <dbReference type="HAMAP-Rule" id="MF_00639"/>
    </source>
</evidence>
<name>A0A975A2J3_9BACT</name>
<sequence>MGHLVTILGAGESGTGAALLAKAKGYDVFVSDYGIIADKYKSQLVEKGIEFEEGGHSKKKILESRLVIKSPGIPETAKIVKKIREAGIKIVDEIEFAFSYTKAKIIAITGTNGKTTTTLLTYHLLKEAGLNVGLAGNVGHSLAKQVIEDKYDYFVVEMSSFQLDGCYLLKPYISILLNITPDHMDRYEYKIENYVSSKFRIIKEAGQNDHFIYYADNELIADKLSRYISPVKRVPITLDDVSDQMVMKINDQIQIPQSETVLLGMHNAINMMSAIHAALIMGVSEADIRQGLKTFKNAPHRMEYVDTINGVRFINDSKATNVDAVKYALASFTEPLVWIAGGVDKGNDYSLIMDEVNAKVKALVCLGKDNSKLRDAFHNQIVNMLETDSIHQAVRSALEYAQTNDVVLLSPACASFDLFKNYEDRGEQFKQAVRELKNDFETKALEQ</sequence>
<comment type="similarity">
    <text evidence="9">Belongs to the MurCDEF family.</text>
</comment>
<dbReference type="InterPro" id="IPR013221">
    <property type="entry name" value="Mur_ligase_cen"/>
</dbReference>
<dbReference type="EMBL" id="CP070608">
    <property type="protein sequence ID" value="QSE99355.1"/>
    <property type="molecule type" value="Genomic_DNA"/>
</dbReference>
<dbReference type="SUPFAM" id="SSF53244">
    <property type="entry name" value="MurD-like peptide ligases, peptide-binding domain"/>
    <property type="match status" value="1"/>
</dbReference>
<comment type="pathway">
    <text evidence="2 9 10">Cell wall biogenesis; peptidoglycan biosynthesis.</text>
</comment>
<evidence type="ECO:0000256" key="1">
    <source>
        <dbReference type="ARBA" id="ARBA00004496"/>
    </source>
</evidence>
<feature type="binding site" evidence="9">
    <location>
        <begin position="110"/>
        <end position="116"/>
    </location>
    <ligand>
        <name>ATP</name>
        <dbReference type="ChEBI" id="CHEBI:30616"/>
    </ligand>
</feature>
<dbReference type="GO" id="GO:0051301">
    <property type="term" value="P:cell division"/>
    <property type="evidence" value="ECO:0007669"/>
    <property type="project" value="UniProtKB-KW"/>
</dbReference>
<dbReference type="AlphaFoldDB" id="A0A975A2J3"/>
<dbReference type="GO" id="GO:0008360">
    <property type="term" value="P:regulation of cell shape"/>
    <property type="evidence" value="ECO:0007669"/>
    <property type="project" value="UniProtKB-KW"/>
</dbReference>
<dbReference type="PANTHER" id="PTHR43692">
    <property type="entry name" value="UDP-N-ACETYLMURAMOYLALANINE--D-GLUTAMATE LIGASE"/>
    <property type="match status" value="1"/>
</dbReference>
<evidence type="ECO:0000256" key="10">
    <source>
        <dbReference type="RuleBase" id="RU003664"/>
    </source>
</evidence>
<dbReference type="PANTHER" id="PTHR43692:SF1">
    <property type="entry name" value="UDP-N-ACETYLMURAMOYLALANINE--D-GLUTAMATE LIGASE"/>
    <property type="match status" value="1"/>
</dbReference>
<dbReference type="Pfam" id="PF21377">
    <property type="entry name" value="MurD_N"/>
    <property type="match status" value="1"/>
</dbReference>
<keyword evidence="7 9" id="KW-0067">ATP-binding</keyword>
<keyword evidence="9 10" id="KW-0961">Cell wall biogenesis/degradation</keyword>
<dbReference type="GO" id="GO:0005737">
    <property type="term" value="C:cytoplasm"/>
    <property type="evidence" value="ECO:0007669"/>
    <property type="project" value="UniProtKB-SubCell"/>
</dbReference>
<evidence type="ECO:0000256" key="6">
    <source>
        <dbReference type="ARBA" id="ARBA00022741"/>
    </source>
</evidence>
<comment type="function">
    <text evidence="9 10">Cell wall formation. Catalyzes the addition of glutamate to the nucleotide precursor UDP-N-acetylmuramoyl-L-alanine (UMA).</text>
</comment>
<dbReference type="InterPro" id="IPR004101">
    <property type="entry name" value="Mur_ligase_C"/>
</dbReference>
<dbReference type="Proteomes" id="UP000662783">
    <property type="component" value="Chromosome"/>
</dbReference>
<dbReference type="Gene3D" id="3.40.50.720">
    <property type="entry name" value="NAD(P)-binding Rossmann-like Domain"/>
    <property type="match status" value="1"/>
</dbReference>
<evidence type="ECO:0000313" key="13">
    <source>
        <dbReference type="EMBL" id="QSE99355.1"/>
    </source>
</evidence>
<dbReference type="InterPro" id="IPR018109">
    <property type="entry name" value="Folylpolyglutamate_synth_CS"/>
</dbReference>
<evidence type="ECO:0000256" key="8">
    <source>
        <dbReference type="ARBA" id="ARBA00023306"/>
    </source>
</evidence>
<accession>A0A975A2J3</accession>
<keyword evidence="9 10" id="KW-0133">Cell shape</keyword>
<feature type="domain" description="Mur ligase central" evidence="12">
    <location>
        <begin position="108"/>
        <end position="278"/>
    </location>
</feature>
<dbReference type="SUPFAM" id="SSF51984">
    <property type="entry name" value="MurCD N-terminal domain"/>
    <property type="match status" value="1"/>
</dbReference>
<evidence type="ECO:0000256" key="3">
    <source>
        <dbReference type="ARBA" id="ARBA00022490"/>
    </source>
</evidence>
<dbReference type="EC" id="6.3.2.9" evidence="9 10"/>
<dbReference type="HAMAP" id="MF_00639">
    <property type="entry name" value="MurD"/>
    <property type="match status" value="1"/>
</dbReference>
<keyword evidence="6 9" id="KW-0547">Nucleotide-binding</keyword>
<dbReference type="NCBIfam" id="TIGR01087">
    <property type="entry name" value="murD"/>
    <property type="match status" value="1"/>
</dbReference>
<dbReference type="GO" id="GO:0071555">
    <property type="term" value="P:cell wall organization"/>
    <property type="evidence" value="ECO:0007669"/>
    <property type="project" value="UniProtKB-KW"/>
</dbReference>
<evidence type="ECO:0000256" key="5">
    <source>
        <dbReference type="ARBA" id="ARBA00022618"/>
    </source>
</evidence>
<reference evidence="13" key="1">
    <citation type="submission" date="2021-02" db="EMBL/GenBank/DDBJ databases">
        <title>Fulvivirga sp. S481 isolated from sea water.</title>
        <authorList>
            <person name="Bae S.S."/>
            <person name="Baek K."/>
        </authorList>
    </citation>
    <scope>NUCLEOTIDE SEQUENCE</scope>
    <source>
        <strain evidence="13">S481</strain>
    </source>
</reference>